<evidence type="ECO:0000313" key="2">
    <source>
        <dbReference type="EMBL" id="CAF0761628.1"/>
    </source>
</evidence>
<dbReference type="Proteomes" id="UP000663864">
    <property type="component" value="Unassembled WGS sequence"/>
</dbReference>
<dbReference type="Proteomes" id="UP000663874">
    <property type="component" value="Unassembled WGS sequence"/>
</dbReference>
<evidence type="ECO:0000313" key="3">
    <source>
        <dbReference type="EMBL" id="CAF0827780.1"/>
    </source>
</evidence>
<accession>A0A813UTF9</accession>
<comment type="caution">
    <text evidence="3">The sequence shown here is derived from an EMBL/GenBank/DDBJ whole genome shotgun (WGS) entry which is preliminary data.</text>
</comment>
<protein>
    <submittedName>
        <fullName evidence="3">Uncharacterized protein</fullName>
    </submittedName>
</protein>
<dbReference type="EMBL" id="CAJOBE010002384">
    <property type="protein sequence ID" value="CAF3818664.1"/>
    <property type="molecule type" value="Genomic_DNA"/>
</dbReference>
<sequence>MSHNPNPNADTSGFNYPSAAGKPTNVDQTHFGNVPISSNSVVESSSSVPMTTTHPTLHSHVGPSIDRNFGKLGSEHGGAGTRADDRKGEIVKNEGDTTQSTAEHYQRPL</sequence>
<reference evidence="3" key="1">
    <citation type="submission" date="2021-02" db="EMBL/GenBank/DDBJ databases">
        <authorList>
            <person name="Nowell W R."/>
        </authorList>
    </citation>
    <scope>NUCLEOTIDE SEQUENCE</scope>
</reference>
<dbReference type="Proteomes" id="UP000663870">
    <property type="component" value="Unassembled WGS sequence"/>
</dbReference>
<evidence type="ECO:0000313" key="7">
    <source>
        <dbReference type="Proteomes" id="UP000663864"/>
    </source>
</evidence>
<feature type="compositionally biased region" description="Low complexity" evidence="1">
    <location>
        <begin position="37"/>
        <end position="48"/>
    </location>
</feature>
<dbReference type="AlphaFoldDB" id="A0A813UTF9"/>
<evidence type="ECO:0000256" key="1">
    <source>
        <dbReference type="SAM" id="MobiDB-lite"/>
    </source>
</evidence>
<dbReference type="EMBL" id="CAJNOT010000084">
    <property type="protein sequence ID" value="CAF0827780.1"/>
    <property type="molecule type" value="Genomic_DNA"/>
</dbReference>
<evidence type="ECO:0000313" key="4">
    <source>
        <dbReference type="EMBL" id="CAF0861337.1"/>
    </source>
</evidence>
<evidence type="ECO:0000313" key="5">
    <source>
        <dbReference type="EMBL" id="CAF0930726.1"/>
    </source>
</evidence>
<name>A0A813UTF9_9BILA</name>
<evidence type="ECO:0000313" key="8">
    <source>
        <dbReference type="Proteomes" id="UP000663870"/>
    </source>
</evidence>
<gene>
    <name evidence="6" type="ORF">FNK824_LOCUS16020</name>
    <name evidence="4" type="ORF">JXQ802_LOCUS7205</name>
    <name evidence="2" type="ORF">PYM288_LOCUS2628</name>
    <name evidence="5" type="ORF">SEV965_LOCUS7164</name>
    <name evidence="3" type="ORF">ZHD862_LOCUS3726</name>
</gene>
<feature type="region of interest" description="Disordered" evidence="1">
    <location>
        <begin position="1"/>
        <end position="109"/>
    </location>
</feature>
<dbReference type="Proteomes" id="UP000663889">
    <property type="component" value="Unassembled WGS sequence"/>
</dbReference>
<feature type="compositionally biased region" description="Polar residues" evidence="1">
    <location>
        <begin position="1"/>
        <end position="15"/>
    </location>
</feature>
<keyword evidence="8" id="KW-1185">Reference proteome</keyword>
<dbReference type="EMBL" id="CAJNOU010000247">
    <property type="protein sequence ID" value="CAF0930726.1"/>
    <property type="molecule type" value="Genomic_DNA"/>
</dbReference>
<evidence type="ECO:0000313" key="6">
    <source>
        <dbReference type="EMBL" id="CAF3818664.1"/>
    </source>
</evidence>
<feature type="compositionally biased region" description="Basic and acidic residues" evidence="1">
    <location>
        <begin position="82"/>
        <end position="95"/>
    </location>
</feature>
<proteinExistence type="predicted"/>
<organism evidence="3 7">
    <name type="scientific">Rotaria sordida</name>
    <dbReference type="NCBI Taxonomy" id="392033"/>
    <lineage>
        <taxon>Eukaryota</taxon>
        <taxon>Metazoa</taxon>
        <taxon>Spiralia</taxon>
        <taxon>Gnathifera</taxon>
        <taxon>Rotifera</taxon>
        <taxon>Eurotatoria</taxon>
        <taxon>Bdelloidea</taxon>
        <taxon>Philodinida</taxon>
        <taxon>Philodinidae</taxon>
        <taxon>Rotaria</taxon>
    </lineage>
</organism>
<dbReference type="EMBL" id="CAJNOH010000018">
    <property type="protein sequence ID" value="CAF0761628.1"/>
    <property type="molecule type" value="Genomic_DNA"/>
</dbReference>
<dbReference type="EMBL" id="CAJNOL010000119">
    <property type="protein sequence ID" value="CAF0861337.1"/>
    <property type="molecule type" value="Genomic_DNA"/>
</dbReference>
<dbReference type="Proteomes" id="UP000663854">
    <property type="component" value="Unassembled WGS sequence"/>
</dbReference>